<dbReference type="Proteomes" id="UP001162480">
    <property type="component" value="Chromosome 13"/>
</dbReference>
<keyword evidence="3" id="KW-1185">Reference proteome</keyword>
<evidence type="ECO:0000313" key="2">
    <source>
        <dbReference type="EMBL" id="CAI9731975.1"/>
    </source>
</evidence>
<dbReference type="EMBL" id="OX597826">
    <property type="protein sequence ID" value="CAI9731975.1"/>
    <property type="molecule type" value="Genomic_DNA"/>
</dbReference>
<sequence>MPTMTPSRRQQTRRQQPRRQQNQQQKIQNNFKPKITVYYYNAKHSKLENLKVICEHLIRKYTFIIPHCGHKHAAVEW</sequence>
<reference evidence="2" key="1">
    <citation type="submission" date="2023-08" db="EMBL/GenBank/DDBJ databases">
        <authorList>
            <person name="Alioto T."/>
            <person name="Alioto T."/>
            <person name="Gomez Garrido J."/>
        </authorList>
    </citation>
    <scope>NUCLEOTIDE SEQUENCE</scope>
</reference>
<evidence type="ECO:0000313" key="3">
    <source>
        <dbReference type="Proteomes" id="UP001162480"/>
    </source>
</evidence>
<evidence type="ECO:0000256" key="1">
    <source>
        <dbReference type="SAM" id="MobiDB-lite"/>
    </source>
</evidence>
<dbReference type="AlphaFoldDB" id="A0AA36FBK1"/>
<accession>A0AA36FBK1</accession>
<feature type="region of interest" description="Disordered" evidence="1">
    <location>
        <begin position="1"/>
        <end position="28"/>
    </location>
</feature>
<gene>
    <name evidence="2" type="ORF">OCTVUL_1B005571</name>
</gene>
<organism evidence="2 3">
    <name type="scientific">Octopus vulgaris</name>
    <name type="common">Common octopus</name>
    <dbReference type="NCBI Taxonomy" id="6645"/>
    <lineage>
        <taxon>Eukaryota</taxon>
        <taxon>Metazoa</taxon>
        <taxon>Spiralia</taxon>
        <taxon>Lophotrochozoa</taxon>
        <taxon>Mollusca</taxon>
        <taxon>Cephalopoda</taxon>
        <taxon>Coleoidea</taxon>
        <taxon>Octopodiformes</taxon>
        <taxon>Octopoda</taxon>
        <taxon>Incirrata</taxon>
        <taxon>Octopodidae</taxon>
        <taxon>Octopus</taxon>
    </lineage>
</organism>
<proteinExistence type="predicted"/>
<name>A0AA36FBK1_OCTVU</name>
<protein>
    <submittedName>
        <fullName evidence="2">Uncharacterized protein</fullName>
    </submittedName>
</protein>